<dbReference type="GO" id="GO:0005524">
    <property type="term" value="F:ATP binding"/>
    <property type="evidence" value="ECO:0007669"/>
    <property type="project" value="UniProtKB-KW"/>
</dbReference>
<dbReference type="Proteomes" id="UP000007800">
    <property type="component" value="Unassembled WGS sequence"/>
</dbReference>
<dbReference type="RefSeq" id="XP_002782279.1">
    <property type="nucleotide sequence ID" value="XM_002782233.1"/>
</dbReference>
<evidence type="ECO:0000256" key="1">
    <source>
        <dbReference type="ARBA" id="ARBA00022741"/>
    </source>
</evidence>
<dbReference type="GO" id="GO:0005634">
    <property type="term" value="C:nucleus"/>
    <property type="evidence" value="ECO:0007669"/>
    <property type="project" value="TreeGrafter"/>
</dbReference>
<dbReference type="InterPro" id="IPR027417">
    <property type="entry name" value="P-loop_NTPase"/>
</dbReference>
<name>C5KN40_PERM5</name>
<protein>
    <submittedName>
        <fullName evidence="6">Uncharacterized protein</fullName>
    </submittedName>
</protein>
<feature type="domain" description="Clp1 P-loop" evidence="5">
    <location>
        <begin position="432"/>
        <end position="535"/>
    </location>
</feature>
<feature type="domain" description="Clp1 P-loop" evidence="5">
    <location>
        <begin position="335"/>
        <end position="389"/>
    </location>
</feature>
<feature type="region of interest" description="Disordered" evidence="3">
    <location>
        <begin position="1"/>
        <end position="60"/>
    </location>
</feature>
<dbReference type="PANTHER" id="PTHR12755">
    <property type="entry name" value="CLEAVAGE/POLYADENYLATION FACTOR IA SUBUNIT CLP1P"/>
    <property type="match status" value="1"/>
</dbReference>
<evidence type="ECO:0000259" key="4">
    <source>
        <dbReference type="Pfam" id="PF16573"/>
    </source>
</evidence>
<dbReference type="Pfam" id="PF16575">
    <property type="entry name" value="CLP1_P"/>
    <property type="match status" value="2"/>
</dbReference>
<evidence type="ECO:0000256" key="2">
    <source>
        <dbReference type="ARBA" id="ARBA00022840"/>
    </source>
</evidence>
<dbReference type="OMA" id="CILGVSY"/>
<dbReference type="Gene3D" id="2.60.120.1030">
    <property type="entry name" value="Clp1, DNA binding domain"/>
    <property type="match status" value="1"/>
</dbReference>
<accession>C5KN40</accession>
<evidence type="ECO:0000256" key="3">
    <source>
        <dbReference type="SAM" id="MobiDB-lite"/>
    </source>
</evidence>
<dbReference type="PANTHER" id="PTHR12755:SF6">
    <property type="entry name" value="POLYRIBONUCLEOTIDE 5'-HYDROXYL-KINASE CLP1"/>
    <property type="match status" value="1"/>
</dbReference>
<feature type="compositionally biased region" description="Gly residues" evidence="3">
    <location>
        <begin position="77"/>
        <end position="86"/>
    </location>
</feature>
<sequence length="732" mass="78502">MWSQPPGGDGGPPHYNGKGGGPPPPWSPPPQGGTDSATAAALNQFRNLQQAPQPPPPAAFAAMMAMGKGFFGKGKGWSGKGKGYGKGFPPPPPSGHPPQHIPGGRDTKPHMAPDHGLQGNSGPYDRVPQQPDPNASVFHYQNKGGGSHYDKHMGGPNKMAQPHVLQANLQHQAATTGGYGGEGGTISGPTHVGSSIQQENLQMIGLQRTKELRPGTELRLVLAPLPSTDPGATKEGAVVLKAHSKVPDTFASAEIFGKELVLGNEYVIRPGSQLAVYTWHGCCVELRGSTVQEYDATNATMPHYFSVASIIEQRRKRATELGTAMCPPPKVLVCGSSASGKSTLAYMLANFALRKHRRPIFVELDPRCTGSFRELPHLPGTMNATILDSSCYEFDTEPTATYKISQPPKDLNSFEAVQSGGTMDQLSNRLGRSLWYFYGYKHWTDNPQVYIWWCKVLAETVKARLKHAAVQPSTGSGIEKMSGGPKNIARSGLIINAPAEPSTELLKTIISAFEVDIVLVLDDNELYQDLASHYGDDAAGDAARLRSSSTKLANDPVANMIYLDGLEAPDQEANKEPKVEVVSLPKSGGVVPTDAARMQWLNTNRVRDYFFGAMRELNPHNVTVPLRTVTLCKLTQATPPAVEVWKGDPAELKDSLLAVIVAPKLEDVFIGNMAGLVWVRSVTYGDAGLMLGGGDKNTSNAVLQLLCPAPGPLISNYLLVGDVNGLKYFEGT</sequence>
<gene>
    <name evidence="6" type="ORF">Pmar_PMAR020855</name>
</gene>
<proteinExistence type="predicted"/>
<dbReference type="Pfam" id="PF16573">
    <property type="entry name" value="CLP1_N"/>
    <property type="match status" value="1"/>
</dbReference>
<dbReference type="SUPFAM" id="SSF52540">
    <property type="entry name" value="P-loop containing nucleoside triphosphate hydrolases"/>
    <property type="match status" value="1"/>
</dbReference>
<keyword evidence="2" id="KW-0067">ATP-binding</keyword>
<dbReference type="InterPro" id="IPR032324">
    <property type="entry name" value="Clp1_N"/>
</dbReference>
<dbReference type="InterPro" id="IPR032319">
    <property type="entry name" value="CLP1_P"/>
</dbReference>
<dbReference type="Gene3D" id="3.40.50.300">
    <property type="entry name" value="P-loop containing nucleotide triphosphate hydrolases"/>
    <property type="match status" value="1"/>
</dbReference>
<dbReference type="AlphaFoldDB" id="C5KN40"/>
<evidence type="ECO:0000313" key="7">
    <source>
        <dbReference type="Proteomes" id="UP000007800"/>
    </source>
</evidence>
<feature type="compositionally biased region" description="Pro residues" evidence="3">
    <location>
        <begin position="88"/>
        <end position="100"/>
    </location>
</feature>
<dbReference type="GO" id="GO:0051731">
    <property type="term" value="F:polynucleotide 5'-hydroxyl-kinase activity"/>
    <property type="evidence" value="ECO:0007669"/>
    <property type="project" value="InterPro"/>
</dbReference>
<dbReference type="InParanoid" id="C5KN40"/>
<dbReference type="OrthoDB" id="258143at2759"/>
<dbReference type="GeneID" id="9059946"/>
<feature type="compositionally biased region" description="Basic and acidic residues" evidence="3">
    <location>
        <begin position="103"/>
        <end position="113"/>
    </location>
</feature>
<dbReference type="InterPro" id="IPR045116">
    <property type="entry name" value="Clp1/Grc3"/>
</dbReference>
<evidence type="ECO:0000313" key="6">
    <source>
        <dbReference type="EMBL" id="EER14074.1"/>
    </source>
</evidence>
<feature type="domain" description="Clp1 N-terminal" evidence="4">
    <location>
        <begin position="252"/>
        <end position="318"/>
    </location>
</feature>
<organism evidence="7">
    <name type="scientific">Perkinsus marinus (strain ATCC 50983 / TXsc)</name>
    <dbReference type="NCBI Taxonomy" id="423536"/>
    <lineage>
        <taxon>Eukaryota</taxon>
        <taxon>Sar</taxon>
        <taxon>Alveolata</taxon>
        <taxon>Perkinsozoa</taxon>
        <taxon>Perkinsea</taxon>
        <taxon>Perkinsida</taxon>
        <taxon>Perkinsidae</taxon>
        <taxon>Perkinsus</taxon>
    </lineage>
</organism>
<reference evidence="6 7" key="1">
    <citation type="submission" date="2008-07" db="EMBL/GenBank/DDBJ databases">
        <authorList>
            <person name="El-Sayed N."/>
            <person name="Caler E."/>
            <person name="Inman J."/>
            <person name="Amedeo P."/>
            <person name="Hass B."/>
            <person name="Wortman J."/>
        </authorList>
    </citation>
    <scope>NUCLEOTIDE SEQUENCE [LARGE SCALE GENOMIC DNA]</scope>
    <source>
        <strain evidence="7">ATCC 50983 / TXsc</strain>
    </source>
</reference>
<evidence type="ECO:0000259" key="5">
    <source>
        <dbReference type="Pfam" id="PF16575"/>
    </source>
</evidence>
<keyword evidence="1" id="KW-0547">Nucleotide-binding</keyword>
<dbReference type="GO" id="GO:0006388">
    <property type="term" value="P:tRNA splicing, via endonucleolytic cleavage and ligation"/>
    <property type="evidence" value="ECO:0007669"/>
    <property type="project" value="TreeGrafter"/>
</dbReference>
<feature type="compositionally biased region" description="Pro residues" evidence="3">
    <location>
        <begin position="21"/>
        <end position="31"/>
    </location>
</feature>
<dbReference type="InterPro" id="IPR038239">
    <property type="entry name" value="Clp1_N_sf"/>
</dbReference>
<keyword evidence="7" id="KW-1185">Reference proteome</keyword>
<feature type="region of interest" description="Disordered" evidence="3">
    <location>
        <begin position="77"/>
        <end position="120"/>
    </location>
</feature>
<dbReference type="EMBL" id="GG674563">
    <property type="protein sequence ID" value="EER14074.1"/>
    <property type="molecule type" value="Genomic_DNA"/>
</dbReference>